<feature type="domain" description="B box-type" evidence="8">
    <location>
        <begin position="159"/>
        <end position="199"/>
    </location>
</feature>
<dbReference type="PROSITE" id="PS50119">
    <property type="entry name" value="ZF_BBOX"/>
    <property type="match status" value="1"/>
</dbReference>
<sequence>MMESLSTRRETGSRSIQEPPMMSSSSGPMTERLLCSICLEVFSDPVSTPCGHNFCKICLKINWNNSQDYRCPNCQETFNQRPDLKINTTLRDVVDEHKKKSQKTQAEAEVVCDFCTEGKLKAVKSCLVCQISYCETHLESHLRVSGLQKHKLIDPVKNLQDYICQKHDRPLELFCRDDHTCVCLSCTDGDHKNHNTVPLKESELKEMMKEKQRAAERQNEDVILDLKEEITELKKKNTELEMVKQKQITEERRYEDVIKDLKEEITEQQQKISNTEDHLRLIQKKHQKDLSRQQKSSSEDLCSRIVGVVLLVLFIIASVRLEMVQKEFTELQMRSSDLETDMLHCNAGRLEFTELQMRYSELETEMLRCKADCRFDSFWGCVTRTYSTWIRSPVHPADKA</sequence>
<comment type="caution">
    <text evidence="9">The sequence shown here is derived from an EMBL/GenBank/DDBJ whole genome shotgun (WGS) entry which is preliminary data.</text>
</comment>
<evidence type="ECO:0000256" key="2">
    <source>
        <dbReference type="ARBA" id="ARBA00022771"/>
    </source>
</evidence>
<dbReference type="SUPFAM" id="SSF57850">
    <property type="entry name" value="RING/U-box"/>
    <property type="match status" value="1"/>
</dbReference>
<evidence type="ECO:0000256" key="3">
    <source>
        <dbReference type="ARBA" id="ARBA00022833"/>
    </source>
</evidence>
<feature type="region of interest" description="Disordered" evidence="6">
    <location>
        <begin position="1"/>
        <end position="27"/>
    </location>
</feature>
<dbReference type="InterPro" id="IPR001841">
    <property type="entry name" value="Znf_RING"/>
</dbReference>
<keyword evidence="10" id="KW-1185">Reference proteome</keyword>
<evidence type="ECO:0000259" key="8">
    <source>
        <dbReference type="PROSITE" id="PS50119"/>
    </source>
</evidence>
<evidence type="ECO:0000256" key="5">
    <source>
        <dbReference type="SAM" id="Coils"/>
    </source>
</evidence>
<dbReference type="InterPro" id="IPR000315">
    <property type="entry name" value="Znf_B-box"/>
</dbReference>
<dbReference type="EMBL" id="SOYY01000016">
    <property type="protein sequence ID" value="KAA0709988.1"/>
    <property type="molecule type" value="Genomic_DNA"/>
</dbReference>
<keyword evidence="2 4" id="KW-0863">Zinc-finger</keyword>
<feature type="domain" description="RING-type" evidence="7">
    <location>
        <begin position="35"/>
        <end position="75"/>
    </location>
</feature>
<keyword evidence="3" id="KW-0862">Zinc</keyword>
<dbReference type="InterPro" id="IPR051051">
    <property type="entry name" value="E3_ubiq-ligase_TRIM/RNF"/>
</dbReference>
<organism evidence="9 10">
    <name type="scientific">Triplophysa tibetana</name>
    <dbReference type="NCBI Taxonomy" id="1572043"/>
    <lineage>
        <taxon>Eukaryota</taxon>
        <taxon>Metazoa</taxon>
        <taxon>Chordata</taxon>
        <taxon>Craniata</taxon>
        <taxon>Vertebrata</taxon>
        <taxon>Euteleostomi</taxon>
        <taxon>Actinopterygii</taxon>
        <taxon>Neopterygii</taxon>
        <taxon>Teleostei</taxon>
        <taxon>Ostariophysi</taxon>
        <taxon>Cypriniformes</taxon>
        <taxon>Nemacheilidae</taxon>
        <taxon>Triplophysa</taxon>
    </lineage>
</organism>
<name>A0A5A9NKN9_9TELE</name>
<dbReference type="Gene3D" id="3.30.160.60">
    <property type="entry name" value="Classic Zinc Finger"/>
    <property type="match status" value="1"/>
</dbReference>
<evidence type="ECO:0000259" key="7">
    <source>
        <dbReference type="PROSITE" id="PS50089"/>
    </source>
</evidence>
<evidence type="ECO:0000256" key="1">
    <source>
        <dbReference type="ARBA" id="ARBA00022723"/>
    </source>
</evidence>
<dbReference type="SMART" id="SM00184">
    <property type="entry name" value="RING"/>
    <property type="match status" value="1"/>
</dbReference>
<dbReference type="SUPFAM" id="SSF57845">
    <property type="entry name" value="B-box zinc-binding domain"/>
    <property type="match status" value="1"/>
</dbReference>
<dbReference type="AlphaFoldDB" id="A0A5A9NKN9"/>
<dbReference type="Pfam" id="PF00643">
    <property type="entry name" value="zf-B_box"/>
    <property type="match status" value="1"/>
</dbReference>
<keyword evidence="1" id="KW-0479">Metal-binding</keyword>
<dbReference type="Proteomes" id="UP000324632">
    <property type="component" value="Chromosome 16"/>
</dbReference>
<dbReference type="CDD" id="cd19769">
    <property type="entry name" value="Bbox2_TRIM16-like"/>
    <property type="match status" value="1"/>
</dbReference>
<dbReference type="PANTHER" id="PTHR25465:SF32">
    <property type="entry name" value="BLOODTHIRSTY-RELATED GENE FAMILY, MEMBER 16 ISOFORM X1-RELATED"/>
    <property type="match status" value="1"/>
</dbReference>
<protein>
    <submittedName>
        <fullName evidence="9">Tripartite motif-containing protein 47</fullName>
    </submittedName>
</protein>
<dbReference type="PROSITE" id="PS00518">
    <property type="entry name" value="ZF_RING_1"/>
    <property type="match status" value="1"/>
</dbReference>
<dbReference type="PROSITE" id="PS50089">
    <property type="entry name" value="ZF_RING_2"/>
    <property type="match status" value="1"/>
</dbReference>
<evidence type="ECO:0000256" key="6">
    <source>
        <dbReference type="SAM" id="MobiDB-lite"/>
    </source>
</evidence>
<dbReference type="InterPro" id="IPR017907">
    <property type="entry name" value="Znf_RING_CS"/>
</dbReference>
<dbReference type="Gene3D" id="3.30.40.10">
    <property type="entry name" value="Zinc/RING finger domain, C3HC4 (zinc finger)"/>
    <property type="match status" value="1"/>
</dbReference>
<accession>A0A5A9NKN9</accession>
<dbReference type="InterPro" id="IPR027370">
    <property type="entry name" value="Znf-RING_euk"/>
</dbReference>
<dbReference type="GO" id="GO:0008270">
    <property type="term" value="F:zinc ion binding"/>
    <property type="evidence" value="ECO:0007669"/>
    <property type="project" value="UniProtKB-KW"/>
</dbReference>
<evidence type="ECO:0000256" key="4">
    <source>
        <dbReference type="PROSITE-ProRule" id="PRU00024"/>
    </source>
</evidence>
<proteinExistence type="predicted"/>
<dbReference type="InterPro" id="IPR013083">
    <property type="entry name" value="Znf_RING/FYVE/PHD"/>
</dbReference>
<feature type="coiled-coil region" evidence="5">
    <location>
        <begin position="201"/>
        <end position="285"/>
    </location>
</feature>
<evidence type="ECO:0000313" key="9">
    <source>
        <dbReference type="EMBL" id="KAA0709988.1"/>
    </source>
</evidence>
<dbReference type="SMART" id="SM00336">
    <property type="entry name" value="BBOX"/>
    <property type="match status" value="2"/>
</dbReference>
<dbReference type="PANTHER" id="PTHR25465">
    <property type="entry name" value="B-BOX DOMAIN CONTAINING"/>
    <property type="match status" value="1"/>
</dbReference>
<evidence type="ECO:0000313" key="10">
    <source>
        <dbReference type="Proteomes" id="UP000324632"/>
    </source>
</evidence>
<reference evidence="9 10" key="1">
    <citation type="journal article" date="2019" name="Mol. Ecol. Resour.">
        <title>Chromosome-level genome assembly of Triplophysa tibetana, a fish adapted to the harsh high-altitude environment of the Tibetan Plateau.</title>
        <authorList>
            <person name="Yang X."/>
            <person name="Liu H."/>
            <person name="Ma Z."/>
            <person name="Zou Y."/>
            <person name="Zou M."/>
            <person name="Mao Y."/>
            <person name="Li X."/>
            <person name="Wang H."/>
            <person name="Chen T."/>
            <person name="Wang W."/>
            <person name="Yang R."/>
        </authorList>
    </citation>
    <scope>NUCLEOTIDE SEQUENCE [LARGE SCALE GENOMIC DNA]</scope>
    <source>
        <strain evidence="9">TTIB1903HZAU</strain>
        <tissue evidence="9">Muscle</tissue>
    </source>
</reference>
<feature type="compositionally biased region" description="Basic and acidic residues" evidence="6">
    <location>
        <begin position="1"/>
        <end position="12"/>
    </location>
</feature>
<dbReference type="Pfam" id="PF13445">
    <property type="entry name" value="zf-RING_UBOX"/>
    <property type="match status" value="1"/>
</dbReference>
<gene>
    <name evidence="9" type="ORF">E1301_Tti018103</name>
</gene>
<dbReference type="Gene3D" id="4.10.830.40">
    <property type="match status" value="1"/>
</dbReference>
<dbReference type="CDD" id="cd19802">
    <property type="entry name" value="Bbox1_TRIM8-like"/>
    <property type="match status" value="1"/>
</dbReference>
<keyword evidence="5" id="KW-0175">Coiled coil</keyword>